<dbReference type="AlphaFoldDB" id="A0A942UYP3"/>
<dbReference type="EMBL" id="WSFT01000005">
    <property type="protein sequence ID" value="MBS4536897.1"/>
    <property type="molecule type" value="Genomic_DNA"/>
</dbReference>
<feature type="compositionally biased region" description="Basic and acidic residues" evidence="1">
    <location>
        <begin position="60"/>
        <end position="70"/>
    </location>
</feature>
<evidence type="ECO:0000313" key="3">
    <source>
        <dbReference type="Proteomes" id="UP000724672"/>
    </source>
</evidence>
<comment type="caution">
    <text evidence="2">The sequence shown here is derived from an EMBL/GenBank/DDBJ whole genome shotgun (WGS) entry which is preliminary data.</text>
</comment>
<accession>A0A942UYP3</accession>
<evidence type="ECO:0000256" key="1">
    <source>
        <dbReference type="SAM" id="MobiDB-lite"/>
    </source>
</evidence>
<feature type="region of interest" description="Disordered" evidence="1">
    <location>
        <begin position="26"/>
        <end position="86"/>
    </location>
</feature>
<proteinExistence type="predicted"/>
<dbReference type="RefSeq" id="WP_203364829.1">
    <property type="nucleotide sequence ID" value="NZ_WSFT01000005.1"/>
</dbReference>
<gene>
    <name evidence="2" type="ORF">GOQ27_00390</name>
</gene>
<feature type="compositionally biased region" description="Basic and acidic residues" evidence="1">
    <location>
        <begin position="39"/>
        <end position="52"/>
    </location>
</feature>
<organism evidence="2 3">
    <name type="scientific">Anaeromonas frigoriresistens</name>
    <dbReference type="NCBI Taxonomy" id="2683708"/>
    <lineage>
        <taxon>Bacteria</taxon>
        <taxon>Bacillati</taxon>
        <taxon>Bacillota</taxon>
        <taxon>Tissierellia</taxon>
        <taxon>Tissierellales</taxon>
        <taxon>Thermohalobacteraceae</taxon>
        <taxon>Anaeromonas</taxon>
    </lineage>
</organism>
<keyword evidence="3" id="KW-1185">Reference proteome</keyword>
<dbReference type="Proteomes" id="UP000724672">
    <property type="component" value="Unassembled WGS sequence"/>
</dbReference>
<name>A0A942UYP3_9FIRM</name>
<sequence>MDILDLIFPLLILLGPALLKSFSDKNKVEKQRNTQSIDNKNRDKEEVKKIEKSPVQARINEVKRTLDRKLNTQNPSDSERKLSAERNITKRVDEEELISRVTKERRSVDRNKVNEQKQRVVRNKDVIKDNEIGNNDIDLKFDKRELVKGIIMSEILSPPKALKNKTN</sequence>
<protein>
    <submittedName>
        <fullName evidence="2">Uncharacterized protein</fullName>
    </submittedName>
</protein>
<evidence type="ECO:0000313" key="2">
    <source>
        <dbReference type="EMBL" id="MBS4536897.1"/>
    </source>
</evidence>
<reference evidence="2" key="1">
    <citation type="submission" date="2019-12" db="EMBL/GenBank/DDBJ databases">
        <title>Clostridiaceae gen. nov. sp. nov., isolated from sediment in Xinjiang, China.</title>
        <authorList>
            <person name="Zhang R."/>
        </authorList>
    </citation>
    <scope>NUCLEOTIDE SEQUENCE</scope>
    <source>
        <strain evidence="2">D2Q-11</strain>
    </source>
</reference>
<feature type="compositionally biased region" description="Basic and acidic residues" evidence="1">
    <location>
        <begin position="77"/>
        <end position="86"/>
    </location>
</feature>